<evidence type="ECO:0000313" key="1">
    <source>
        <dbReference type="EMBL" id="KAG2302858.1"/>
    </source>
</evidence>
<evidence type="ECO:0000313" key="2">
    <source>
        <dbReference type="Proteomes" id="UP000886595"/>
    </source>
</evidence>
<sequence>MGLRLPSPDDSPEMLRLNIESRHGGFLGPQGRPTMASVIKSGRFFPYDAVKQLRVDMVVPSLSASESDLSGDFWLIIEAPSTILFLDAGEASGRRRRDLLFSSCSSPLSACSVVLSFDVSLLGGPHDDGSLLRLSLSVRRRGSCFRFRVLTTDSVTFWGVPHRSAVVVSFKPSAPHPCCSFSTVLLTVKVSTPEIYVSPTNPSAIPTASATPNTRSSLDIATALLSLGSRCSTAMFPWYIDIFIIICARFAFNPREKP</sequence>
<dbReference type="Proteomes" id="UP000886595">
    <property type="component" value="Unassembled WGS sequence"/>
</dbReference>
<name>A0A8X7S871_BRACI</name>
<gene>
    <name evidence="1" type="ORF">Bca52824_031509</name>
</gene>
<accession>A0A8X7S871</accession>
<comment type="caution">
    <text evidence="1">The sequence shown here is derived from an EMBL/GenBank/DDBJ whole genome shotgun (WGS) entry which is preliminary data.</text>
</comment>
<keyword evidence="2" id="KW-1185">Reference proteome</keyword>
<proteinExistence type="predicted"/>
<organism evidence="1 2">
    <name type="scientific">Brassica carinata</name>
    <name type="common">Ethiopian mustard</name>
    <name type="synonym">Abyssinian cabbage</name>
    <dbReference type="NCBI Taxonomy" id="52824"/>
    <lineage>
        <taxon>Eukaryota</taxon>
        <taxon>Viridiplantae</taxon>
        <taxon>Streptophyta</taxon>
        <taxon>Embryophyta</taxon>
        <taxon>Tracheophyta</taxon>
        <taxon>Spermatophyta</taxon>
        <taxon>Magnoliopsida</taxon>
        <taxon>eudicotyledons</taxon>
        <taxon>Gunneridae</taxon>
        <taxon>Pentapetalae</taxon>
        <taxon>rosids</taxon>
        <taxon>malvids</taxon>
        <taxon>Brassicales</taxon>
        <taxon>Brassicaceae</taxon>
        <taxon>Brassiceae</taxon>
        <taxon>Brassica</taxon>
    </lineage>
</organism>
<reference evidence="1 2" key="1">
    <citation type="submission" date="2020-02" db="EMBL/GenBank/DDBJ databases">
        <authorList>
            <person name="Ma Q."/>
            <person name="Huang Y."/>
            <person name="Song X."/>
            <person name="Pei D."/>
        </authorList>
    </citation>
    <scope>NUCLEOTIDE SEQUENCE [LARGE SCALE GENOMIC DNA]</scope>
    <source>
        <strain evidence="1">Sxm20200214</strain>
        <tissue evidence="1">Leaf</tissue>
    </source>
</reference>
<protein>
    <submittedName>
        <fullName evidence="1">Uncharacterized protein</fullName>
    </submittedName>
</protein>
<dbReference type="AlphaFoldDB" id="A0A8X7S871"/>
<dbReference type="EMBL" id="JAAMPC010000007">
    <property type="protein sequence ID" value="KAG2302858.1"/>
    <property type="molecule type" value="Genomic_DNA"/>
</dbReference>